<keyword evidence="3" id="KW-1185">Reference proteome</keyword>
<sequence>MFRTRVSDSKEMNIDRIIAEKGFVYEKELHLTVMKTSLLFTGDGFAVYDSNGQVVFRVDSYGPDNRDAYELVLMDSSGRCLLTIRRKRPSLHQRWEGFLGERMEGDKPILA</sequence>
<evidence type="ECO:0000313" key="3">
    <source>
        <dbReference type="Proteomes" id="UP001157418"/>
    </source>
</evidence>
<dbReference type="SUPFAM" id="SSF54518">
    <property type="entry name" value="Tubby C-terminal domain-like"/>
    <property type="match status" value="1"/>
</dbReference>
<comment type="similarity">
    <text evidence="1">Belongs to the LOR family.</text>
</comment>
<organism evidence="2 3">
    <name type="scientific">Lactuca virosa</name>
    <dbReference type="NCBI Taxonomy" id="75947"/>
    <lineage>
        <taxon>Eukaryota</taxon>
        <taxon>Viridiplantae</taxon>
        <taxon>Streptophyta</taxon>
        <taxon>Embryophyta</taxon>
        <taxon>Tracheophyta</taxon>
        <taxon>Spermatophyta</taxon>
        <taxon>Magnoliopsida</taxon>
        <taxon>eudicotyledons</taxon>
        <taxon>Gunneridae</taxon>
        <taxon>Pentapetalae</taxon>
        <taxon>asterids</taxon>
        <taxon>campanulids</taxon>
        <taxon>Asterales</taxon>
        <taxon>Asteraceae</taxon>
        <taxon>Cichorioideae</taxon>
        <taxon>Cichorieae</taxon>
        <taxon>Lactucinae</taxon>
        <taxon>Lactuca</taxon>
    </lineage>
</organism>
<gene>
    <name evidence="2" type="ORF">LVIROSA_LOCUS18026</name>
</gene>
<dbReference type="InterPro" id="IPR007612">
    <property type="entry name" value="LOR"/>
</dbReference>
<dbReference type="Proteomes" id="UP001157418">
    <property type="component" value="Unassembled WGS sequence"/>
</dbReference>
<dbReference type="Gene3D" id="2.40.160.200">
    <property type="entry name" value="LURP1-related"/>
    <property type="match status" value="1"/>
</dbReference>
<evidence type="ECO:0000256" key="1">
    <source>
        <dbReference type="ARBA" id="ARBA00005437"/>
    </source>
</evidence>
<protein>
    <submittedName>
        <fullName evidence="2">Uncharacterized protein</fullName>
    </submittedName>
</protein>
<reference evidence="2 3" key="1">
    <citation type="submission" date="2022-01" db="EMBL/GenBank/DDBJ databases">
        <authorList>
            <person name="Xiong W."/>
            <person name="Schranz E."/>
        </authorList>
    </citation>
    <scope>NUCLEOTIDE SEQUENCE [LARGE SCALE GENOMIC DNA]</scope>
</reference>
<comment type="caution">
    <text evidence="2">The sequence shown here is derived from an EMBL/GenBank/DDBJ whole genome shotgun (WGS) entry which is preliminary data.</text>
</comment>
<dbReference type="AlphaFoldDB" id="A0AAU9MXP6"/>
<dbReference type="EMBL" id="CAKMRJ010003334">
    <property type="protein sequence ID" value="CAH1431302.1"/>
    <property type="molecule type" value="Genomic_DNA"/>
</dbReference>
<dbReference type="Pfam" id="PF04525">
    <property type="entry name" value="LOR"/>
    <property type="match status" value="1"/>
</dbReference>
<dbReference type="PANTHER" id="PTHR31087">
    <property type="match status" value="1"/>
</dbReference>
<evidence type="ECO:0000313" key="2">
    <source>
        <dbReference type="EMBL" id="CAH1431302.1"/>
    </source>
</evidence>
<dbReference type="PANTHER" id="PTHR31087:SF60">
    <property type="entry name" value="PROTEIN LURP-ONE-RELATED 5"/>
    <property type="match status" value="1"/>
</dbReference>
<proteinExistence type="inferred from homology"/>
<accession>A0AAU9MXP6</accession>
<dbReference type="InterPro" id="IPR025659">
    <property type="entry name" value="Tubby-like_C"/>
</dbReference>
<name>A0AAU9MXP6_9ASTR</name>
<dbReference type="InterPro" id="IPR038595">
    <property type="entry name" value="LOR_sf"/>
</dbReference>